<dbReference type="RefSeq" id="WP_280054194.1">
    <property type="nucleotide sequence ID" value="NZ_JAOBYN010000010.1"/>
</dbReference>
<proteinExistence type="predicted"/>
<evidence type="ECO:0000313" key="3">
    <source>
        <dbReference type="Proteomes" id="UP001158730"/>
    </source>
</evidence>
<evidence type="ECO:0000313" key="2">
    <source>
        <dbReference type="EMBL" id="MDH1055617.1"/>
    </source>
</evidence>
<dbReference type="AlphaFoldDB" id="A0AA42N374"/>
<dbReference type="EMBL" id="JAOBYN010000010">
    <property type="protein sequence ID" value="MDH1055617.1"/>
    <property type="molecule type" value="Genomic_DNA"/>
</dbReference>
<protein>
    <submittedName>
        <fullName evidence="2">Uncharacterized protein</fullName>
    </submittedName>
</protein>
<sequence>MTNDRKDQDSRREILEKSINHRIERRDIDFGETVRRNVNDVVDTLSPPPRRDKGNDNGSDNN</sequence>
<gene>
    <name evidence="2" type="ORF">N5C05_12695</name>
</gene>
<dbReference type="Proteomes" id="UP001158730">
    <property type="component" value="Unassembled WGS sequence"/>
</dbReference>
<accession>A0AA42N374</accession>
<name>A0AA42N374_AQUAC</name>
<reference evidence="2" key="1">
    <citation type="submission" date="2022-09" db="EMBL/GenBank/DDBJ databases">
        <title>Intensive care unit water sources are persistently colonized with multi-drug resistant bacteria and are the site of extensive horizontal gene transfer of antibiotic resistance genes.</title>
        <authorList>
            <person name="Diorio-Toth L."/>
        </authorList>
    </citation>
    <scope>NUCLEOTIDE SEQUENCE</scope>
    <source>
        <strain evidence="2">GD03990</strain>
    </source>
</reference>
<evidence type="ECO:0000256" key="1">
    <source>
        <dbReference type="SAM" id="MobiDB-lite"/>
    </source>
</evidence>
<comment type="caution">
    <text evidence="2">The sequence shown here is derived from an EMBL/GenBank/DDBJ whole genome shotgun (WGS) entry which is preliminary data.</text>
</comment>
<organism evidence="2 3">
    <name type="scientific">Aquipseudomonas alcaligenes</name>
    <name type="common">Pseudomonas alcaligenes</name>
    <dbReference type="NCBI Taxonomy" id="43263"/>
    <lineage>
        <taxon>Bacteria</taxon>
        <taxon>Pseudomonadati</taxon>
        <taxon>Pseudomonadota</taxon>
        <taxon>Gammaproteobacteria</taxon>
        <taxon>Pseudomonadales</taxon>
        <taxon>Pseudomonadaceae</taxon>
        <taxon>Aquipseudomonas</taxon>
    </lineage>
</organism>
<feature type="region of interest" description="Disordered" evidence="1">
    <location>
        <begin position="34"/>
        <end position="62"/>
    </location>
</feature>